<accession>A0A5B7FFX2</accession>
<name>A0A5B7FFX2_PORTR</name>
<dbReference type="Proteomes" id="UP000324222">
    <property type="component" value="Unassembled WGS sequence"/>
</dbReference>
<proteinExistence type="predicted"/>
<reference evidence="1 2" key="1">
    <citation type="submission" date="2019-05" db="EMBL/GenBank/DDBJ databases">
        <title>Another draft genome of Portunus trituberculatus and its Hox gene families provides insights of decapod evolution.</title>
        <authorList>
            <person name="Jeong J.-H."/>
            <person name="Song I."/>
            <person name="Kim S."/>
            <person name="Choi T."/>
            <person name="Kim D."/>
            <person name="Ryu S."/>
            <person name="Kim W."/>
        </authorList>
    </citation>
    <scope>NUCLEOTIDE SEQUENCE [LARGE SCALE GENOMIC DNA]</scope>
    <source>
        <tissue evidence="1">Muscle</tissue>
    </source>
</reference>
<comment type="caution">
    <text evidence="1">The sequence shown here is derived from an EMBL/GenBank/DDBJ whole genome shotgun (WGS) entry which is preliminary data.</text>
</comment>
<keyword evidence="2" id="KW-1185">Reference proteome</keyword>
<evidence type="ECO:0000313" key="1">
    <source>
        <dbReference type="EMBL" id="MPC43364.1"/>
    </source>
</evidence>
<dbReference type="EMBL" id="VSRR010005795">
    <property type="protein sequence ID" value="MPC43364.1"/>
    <property type="molecule type" value="Genomic_DNA"/>
</dbReference>
<organism evidence="1 2">
    <name type="scientific">Portunus trituberculatus</name>
    <name type="common">Swimming crab</name>
    <name type="synonym">Neptunus trituberculatus</name>
    <dbReference type="NCBI Taxonomy" id="210409"/>
    <lineage>
        <taxon>Eukaryota</taxon>
        <taxon>Metazoa</taxon>
        <taxon>Ecdysozoa</taxon>
        <taxon>Arthropoda</taxon>
        <taxon>Crustacea</taxon>
        <taxon>Multicrustacea</taxon>
        <taxon>Malacostraca</taxon>
        <taxon>Eumalacostraca</taxon>
        <taxon>Eucarida</taxon>
        <taxon>Decapoda</taxon>
        <taxon>Pleocyemata</taxon>
        <taxon>Brachyura</taxon>
        <taxon>Eubrachyura</taxon>
        <taxon>Portunoidea</taxon>
        <taxon>Portunidae</taxon>
        <taxon>Portuninae</taxon>
        <taxon>Portunus</taxon>
    </lineage>
</organism>
<dbReference type="AlphaFoldDB" id="A0A5B7FFX2"/>
<protein>
    <submittedName>
        <fullName evidence="1">Uncharacterized protein</fullName>
    </submittedName>
</protein>
<evidence type="ECO:0000313" key="2">
    <source>
        <dbReference type="Proteomes" id="UP000324222"/>
    </source>
</evidence>
<gene>
    <name evidence="1" type="ORF">E2C01_037009</name>
</gene>
<sequence length="78" mass="8705">MSVCWRGILKARCQQDVSTRLPLFFASTLLLCRPVPPHIDVHSTVILPDANKLIALSSLSFSSKHVQDWVFPGKVFQG</sequence>